<comment type="caution">
    <text evidence="1">The sequence shown here is derived from an EMBL/GenBank/DDBJ whole genome shotgun (WGS) entry which is preliminary data.</text>
</comment>
<evidence type="ECO:0000313" key="2">
    <source>
        <dbReference type="Proteomes" id="UP000824120"/>
    </source>
</evidence>
<dbReference type="AlphaFoldDB" id="A0A9J5Z872"/>
<dbReference type="PANTHER" id="PTHR10492:SF57">
    <property type="entry name" value="ATP-DEPENDENT DNA HELICASE"/>
    <property type="match status" value="1"/>
</dbReference>
<accession>A0A9J5Z872</accession>
<name>A0A9J5Z872_SOLCO</name>
<proteinExistence type="predicted"/>
<keyword evidence="2" id="KW-1185">Reference proteome</keyword>
<dbReference type="Proteomes" id="UP000824120">
    <property type="component" value="Chromosome 5"/>
</dbReference>
<reference evidence="1 2" key="1">
    <citation type="submission" date="2020-09" db="EMBL/GenBank/DDBJ databases">
        <title>De no assembly of potato wild relative species, Solanum commersonii.</title>
        <authorList>
            <person name="Cho K."/>
        </authorList>
    </citation>
    <scope>NUCLEOTIDE SEQUENCE [LARGE SCALE GENOMIC DNA]</scope>
    <source>
        <strain evidence="1">LZ3.2</strain>
        <tissue evidence="1">Leaf</tissue>
    </source>
</reference>
<evidence type="ECO:0000313" key="1">
    <source>
        <dbReference type="EMBL" id="KAG5607166.1"/>
    </source>
</evidence>
<gene>
    <name evidence="1" type="ORF">H5410_028658</name>
</gene>
<protein>
    <submittedName>
        <fullName evidence="1">Uncharacterized protein</fullName>
    </submittedName>
</protein>
<dbReference type="EMBL" id="JACXVP010000005">
    <property type="protein sequence ID" value="KAG5607166.1"/>
    <property type="molecule type" value="Genomic_DNA"/>
</dbReference>
<organism evidence="1 2">
    <name type="scientific">Solanum commersonii</name>
    <name type="common">Commerson's wild potato</name>
    <name type="synonym">Commerson's nightshade</name>
    <dbReference type="NCBI Taxonomy" id="4109"/>
    <lineage>
        <taxon>Eukaryota</taxon>
        <taxon>Viridiplantae</taxon>
        <taxon>Streptophyta</taxon>
        <taxon>Embryophyta</taxon>
        <taxon>Tracheophyta</taxon>
        <taxon>Spermatophyta</taxon>
        <taxon>Magnoliopsida</taxon>
        <taxon>eudicotyledons</taxon>
        <taxon>Gunneridae</taxon>
        <taxon>Pentapetalae</taxon>
        <taxon>asterids</taxon>
        <taxon>lamiids</taxon>
        <taxon>Solanales</taxon>
        <taxon>Solanaceae</taxon>
        <taxon>Solanoideae</taxon>
        <taxon>Solaneae</taxon>
        <taxon>Solanum</taxon>
    </lineage>
</organism>
<sequence length="125" mass="14687">MGQCMKIGSHFLDNSWVVPYNPYLLYKFNCHINVEICSDIKIVKYIYKYICKGHDKIAFHLHTDNTNIEIDEIKEYQSARWVSPPEATWRIYAFPISEMNPCVYHLQLDGQQLVSFKAPTTLIKL</sequence>
<dbReference type="OrthoDB" id="1733375at2759"/>
<dbReference type="PANTHER" id="PTHR10492">
    <property type="match status" value="1"/>
</dbReference>